<dbReference type="Pfam" id="PF21294">
    <property type="entry name" value="Polysacc_lyase_14"/>
    <property type="match status" value="1"/>
</dbReference>
<accession>A0A5C3QRB7</accession>
<evidence type="ECO:0000256" key="1">
    <source>
        <dbReference type="SAM" id="SignalP"/>
    </source>
</evidence>
<evidence type="ECO:0000259" key="2">
    <source>
        <dbReference type="Pfam" id="PF21294"/>
    </source>
</evidence>
<proteinExistence type="predicted"/>
<sequence length="341" mass="37173">MLVAALALLLPATQQTARAQTLAADLAAQYGLATSTQFPFPTATSSSADAQELIVNDWSLGKGRIQEGGNNMDFVADPFPNSSIFSGNNNTSPVLRVTYPQGSFNRQTGGAQFYNLWNSTDGSPFQSMMLSYEVAFDEDFDFVKGGKLPGLRGGLDSNGCAGGSESDGEHCWSARLMWRRFGNGEVYAYIPKPNGLCNARDIRCDDDFGISVQRSKFTWIKGTWNRVTLLVQMNDPVDIANGNIRMYYNDLLAISQENLQLRSASSLNANGLFFSSRHHPGNDDSWATPIDTHAYFRNIQMWGSGNPSTLEGEHVQGASQRTAVPLVIVSLAAMLSGALLW</sequence>
<dbReference type="InterPro" id="IPR048958">
    <property type="entry name" value="Polysacc_lyase_14"/>
</dbReference>
<dbReference type="GO" id="GO:0016829">
    <property type="term" value="F:lyase activity"/>
    <property type="evidence" value="ECO:0007669"/>
    <property type="project" value="UniProtKB-KW"/>
</dbReference>
<protein>
    <submittedName>
        <fullName evidence="3">Polysaccharide lyase family 14 protein</fullName>
    </submittedName>
</protein>
<evidence type="ECO:0000313" key="4">
    <source>
        <dbReference type="Proteomes" id="UP000305067"/>
    </source>
</evidence>
<keyword evidence="1" id="KW-0732">Signal</keyword>
<gene>
    <name evidence="3" type="ORF">BDV98DRAFT_543514</name>
</gene>
<dbReference type="Proteomes" id="UP000305067">
    <property type="component" value="Unassembled WGS sequence"/>
</dbReference>
<reference evidence="3 4" key="1">
    <citation type="journal article" date="2019" name="Nat. Ecol. Evol.">
        <title>Megaphylogeny resolves global patterns of mushroom evolution.</title>
        <authorList>
            <person name="Varga T."/>
            <person name="Krizsan K."/>
            <person name="Foldi C."/>
            <person name="Dima B."/>
            <person name="Sanchez-Garcia M."/>
            <person name="Sanchez-Ramirez S."/>
            <person name="Szollosi G.J."/>
            <person name="Szarkandi J.G."/>
            <person name="Papp V."/>
            <person name="Albert L."/>
            <person name="Andreopoulos W."/>
            <person name="Angelini C."/>
            <person name="Antonin V."/>
            <person name="Barry K.W."/>
            <person name="Bougher N.L."/>
            <person name="Buchanan P."/>
            <person name="Buyck B."/>
            <person name="Bense V."/>
            <person name="Catcheside P."/>
            <person name="Chovatia M."/>
            <person name="Cooper J."/>
            <person name="Damon W."/>
            <person name="Desjardin D."/>
            <person name="Finy P."/>
            <person name="Geml J."/>
            <person name="Haridas S."/>
            <person name="Hughes K."/>
            <person name="Justo A."/>
            <person name="Karasinski D."/>
            <person name="Kautmanova I."/>
            <person name="Kiss B."/>
            <person name="Kocsube S."/>
            <person name="Kotiranta H."/>
            <person name="LaButti K.M."/>
            <person name="Lechner B.E."/>
            <person name="Liimatainen K."/>
            <person name="Lipzen A."/>
            <person name="Lukacs Z."/>
            <person name="Mihaltcheva S."/>
            <person name="Morgado L.N."/>
            <person name="Niskanen T."/>
            <person name="Noordeloos M.E."/>
            <person name="Ohm R.A."/>
            <person name="Ortiz-Santana B."/>
            <person name="Ovrebo C."/>
            <person name="Racz N."/>
            <person name="Riley R."/>
            <person name="Savchenko A."/>
            <person name="Shiryaev A."/>
            <person name="Soop K."/>
            <person name="Spirin V."/>
            <person name="Szebenyi C."/>
            <person name="Tomsovsky M."/>
            <person name="Tulloss R.E."/>
            <person name="Uehling J."/>
            <person name="Grigoriev I.V."/>
            <person name="Vagvolgyi C."/>
            <person name="Papp T."/>
            <person name="Martin F.M."/>
            <person name="Miettinen O."/>
            <person name="Hibbett D.S."/>
            <person name="Nagy L.G."/>
        </authorList>
    </citation>
    <scope>NUCLEOTIDE SEQUENCE [LARGE SCALE GENOMIC DNA]</scope>
    <source>
        <strain evidence="3 4">CBS 309.79</strain>
    </source>
</reference>
<dbReference type="PANTHER" id="PTHR40124">
    <property type="match status" value="1"/>
</dbReference>
<keyword evidence="4" id="KW-1185">Reference proteome</keyword>
<name>A0A5C3QRB7_9AGAR</name>
<dbReference type="OrthoDB" id="2395160at2759"/>
<dbReference type="Gene3D" id="2.60.120.200">
    <property type="match status" value="1"/>
</dbReference>
<feature type="chain" id="PRO_5023046872" evidence="1">
    <location>
        <begin position="20"/>
        <end position="341"/>
    </location>
</feature>
<dbReference type="PANTHER" id="PTHR40124:SF1">
    <property type="entry name" value="DISAGGREGATASE RELATED REPEAT PROTEIN"/>
    <property type="match status" value="1"/>
</dbReference>
<dbReference type="EMBL" id="ML178818">
    <property type="protein sequence ID" value="TFL04525.1"/>
    <property type="molecule type" value="Genomic_DNA"/>
</dbReference>
<dbReference type="AlphaFoldDB" id="A0A5C3QRB7"/>
<keyword evidence="3" id="KW-0456">Lyase</keyword>
<evidence type="ECO:0000313" key="3">
    <source>
        <dbReference type="EMBL" id="TFL04525.1"/>
    </source>
</evidence>
<feature type="signal peptide" evidence="1">
    <location>
        <begin position="1"/>
        <end position="19"/>
    </location>
</feature>
<organism evidence="3 4">
    <name type="scientific">Pterulicium gracile</name>
    <dbReference type="NCBI Taxonomy" id="1884261"/>
    <lineage>
        <taxon>Eukaryota</taxon>
        <taxon>Fungi</taxon>
        <taxon>Dikarya</taxon>
        <taxon>Basidiomycota</taxon>
        <taxon>Agaricomycotina</taxon>
        <taxon>Agaricomycetes</taxon>
        <taxon>Agaricomycetidae</taxon>
        <taxon>Agaricales</taxon>
        <taxon>Pleurotineae</taxon>
        <taxon>Pterulaceae</taxon>
        <taxon>Pterulicium</taxon>
    </lineage>
</organism>
<feature type="domain" description="Polysaccharide lyase 14" evidence="2">
    <location>
        <begin position="89"/>
        <end position="299"/>
    </location>
</feature>